<sequence>MNSVTRQVTRGLTISLLAVAVTGALASSHREAPGITKSPKVDATDFYMFRSYEPGRDGYVTFIANYQPLQAPYGGPNYFTMDADAIYEIHIDNNGDAVEDITFQFDFENRLAMDGGGIAVPVGDQNVAIPLKAAGPISRGDTGALNEIETYTLNMITGDRRTGDIQAINRMGAGPNFGKPVDNIGTKTIPDYDDYAERFMYEIGVPNCSNPGRVFVGQRAEAFAVNLGEIFDLVNLVPLEGSISQSRDNDDLVGKFNVTSLAIEVPIECVTGDGNGVIGAWTTASLPQAEIEDPSPTYEATSVYGGAWVQQSRLSNPLVNEVVIGLPDKDLFNAAEPTQDSALATYVTNPTLPFLLDALFRGPLGADGNIAPSNLPRQDLVTAFLTGFPGLNQMATVTPSEMMRLNTAVPPTPRDQQSPFGVVAEDLAGFPNGRRPGDDTVDIALRVVMGALCHPVPLGAELSGDPSIEDTQADFINLGLCEEEDAPVGDAPFTDGAPISAAELGNAFPYLNTPLAGAGTGN</sequence>
<feature type="signal peptide" evidence="1">
    <location>
        <begin position="1"/>
        <end position="26"/>
    </location>
</feature>
<dbReference type="InterPro" id="IPR025566">
    <property type="entry name" value="DUF4331"/>
</dbReference>
<protein>
    <submittedName>
        <fullName evidence="2">DUF4331 domain-containing protein</fullName>
    </submittedName>
</protein>
<evidence type="ECO:0000256" key="1">
    <source>
        <dbReference type="SAM" id="SignalP"/>
    </source>
</evidence>
<dbReference type="RefSeq" id="WP_114510863.1">
    <property type="nucleotide sequence ID" value="NZ_QPMK01000006.1"/>
</dbReference>
<evidence type="ECO:0000313" key="2">
    <source>
        <dbReference type="EMBL" id="RDD66291.1"/>
    </source>
</evidence>
<dbReference type="AlphaFoldDB" id="A0A369TLT0"/>
<keyword evidence="1" id="KW-0732">Signal</keyword>
<dbReference type="Proteomes" id="UP000253977">
    <property type="component" value="Unassembled WGS sequence"/>
</dbReference>
<gene>
    <name evidence="2" type="ORF">DU478_10230</name>
</gene>
<dbReference type="EMBL" id="QPMK01000006">
    <property type="protein sequence ID" value="RDD66291.1"/>
    <property type="molecule type" value="Genomic_DNA"/>
</dbReference>
<comment type="caution">
    <text evidence="2">The sequence shown here is derived from an EMBL/GenBank/DDBJ whole genome shotgun (WGS) entry which is preliminary data.</text>
</comment>
<accession>A0A369TLT0</accession>
<evidence type="ECO:0000313" key="3">
    <source>
        <dbReference type="Proteomes" id="UP000253977"/>
    </source>
</evidence>
<dbReference type="Pfam" id="PF14224">
    <property type="entry name" value="DUF4331"/>
    <property type="match status" value="1"/>
</dbReference>
<proteinExistence type="predicted"/>
<keyword evidence="3" id="KW-1185">Reference proteome</keyword>
<organism evidence="2 3">
    <name type="scientific">Thalassococcus profundi</name>
    <dbReference type="NCBI Taxonomy" id="2282382"/>
    <lineage>
        <taxon>Bacteria</taxon>
        <taxon>Pseudomonadati</taxon>
        <taxon>Pseudomonadota</taxon>
        <taxon>Alphaproteobacteria</taxon>
        <taxon>Rhodobacterales</taxon>
        <taxon>Roseobacteraceae</taxon>
        <taxon>Thalassococcus</taxon>
    </lineage>
</organism>
<dbReference type="OrthoDB" id="525451at2"/>
<feature type="chain" id="PRO_5016646335" evidence="1">
    <location>
        <begin position="27"/>
        <end position="522"/>
    </location>
</feature>
<reference evidence="2 3" key="1">
    <citation type="submission" date="2018-07" db="EMBL/GenBank/DDBJ databases">
        <title>Thalassococcus profundi sp. nov., a marine bacterium isolated from deep seawater of Okinawa Trough.</title>
        <authorList>
            <person name="Yu M."/>
        </authorList>
    </citation>
    <scope>NUCLEOTIDE SEQUENCE [LARGE SCALE GENOMIC DNA]</scope>
    <source>
        <strain evidence="2 3">WRAS1</strain>
    </source>
</reference>
<name>A0A369TLT0_9RHOB</name>